<reference evidence="2" key="1">
    <citation type="submission" date="2011-06" db="EMBL/GenBank/DDBJ databases">
        <title>Complete genome sequence of Paenibacillus mucilaginosus KNP414.</title>
        <authorList>
            <person name="Wang J."/>
            <person name="Hu S."/>
            <person name="Hu X."/>
            <person name="Zhang B."/>
            <person name="Dong D."/>
            <person name="Zhang S."/>
            <person name="Zhao K."/>
            <person name="Wu D."/>
        </authorList>
    </citation>
    <scope>NUCLEOTIDE SEQUENCE [LARGE SCALE GENOMIC DNA]</scope>
    <source>
        <strain evidence="2">KNP414</strain>
    </source>
</reference>
<dbReference type="EMBL" id="CP002869">
    <property type="protein sequence ID" value="AEI44222.1"/>
    <property type="molecule type" value="Genomic_DNA"/>
</dbReference>
<organism evidence="1 2">
    <name type="scientific">Paenibacillus mucilaginosus (strain KNP414)</name>
    <dbReference type="NCBI Taxonomy" id="1036673"/>
    <lineage>
        <taxon>Bacteria</taxon>
        <taxon>Bacillati</taxon>
        <taxon>Bacillota</taxon>
        <taxon>Bacilli</taxon>
        <taxon>Bacillales</taxon>
        <taxon>Paenibacillaceae</taxon>
        <taxon>Paenibacillus</taxon>
    </lineage>
</organism>
<dbReference type="InterPro" id="IPR019686">
    <property type="entry name" value="DUF2536"/>
</dbReference>
<evidence type="ECO:0000313" key="2">
    <source>
        <dbReference type="Proteomes" id="UP000006620"/>
    </source>
</evidence>
<accession>F8FMQ1</accession>
<reference evidence="1 2" key="2">
    <citation type="journal article" date="2013" name="Genome Announc.">
        <title>Genome Sequence of Growth-Improving Paenibacillus mucilaginosus Strain KNP414.</title>
        <authorList>
            <person name="Lu J.J."/>
            <person name="Wang J.F."/>
            <person name="Hu X.F."/>
        </authorList>
    </citation>
    <scope>NUCLEOTIDE SEQUENCE [LARGE SCALE GENOMIC DNA]</scope>
    <source>
        <strain evidence="1 2">KNP414</strain>
    </source>
</reference>
<dbReference type="KEGG" id="pms:KNP414_05698"/>
<evidence type="ECO:0000313" key="1">
    <source>
        <dbReference type="EMBL" id="AEI44222.1"/>
    </source>
</evidence>
<dbReference type="HOGENOM" id="CLU_182049_0_0_9"/>
<dbReference type="RefSeq" id="WP_013919375.1">
    <property type="nucleotide sequence ID" value="NC_015690.1"/>
</dbReference>
<dbReference type="AlphaFoldDB" id="F8FMQ1"/>
<protein>
    <recommendedName>
        <fullName evidence="3">DUF2536 family protein</fullName>
    </recommendedName>
</protein>
<name>F8FMQ1_PAEMK</name>
<sequence length="70" mass="8041">MDFILDKIETKIEFFEAWDLAALERLIDEAVNRNKALMLDVHSIGHQSVFHPLRGGMLYTAAVHFKIKSV</sequence>
<dbReference type="Proteomes" id="UP000006620">
    <property type="component" value="Chromosome"/>
</dbReference>
<evidence type="ECO:0008006" key="3">
    <source>
        <dbReference type="Google" id="ProtNLM"/>
    </source>
</evidence>
<gene>
    <name evidence="1" type="ordered locus">KNP414_05698</name>
</gene>
<dbReference type="PATRIC" id="fig|1036673.3.peg.5292"/>
<dbReference type="Pfam" id="PF10750">
    <property type="entry name" value="DUF2536"/>
    <property type="match status" value="1"/>
</dbReference>
<proteinExistence type="predicted"/>